<reference evidence="2" key="1">
    <citation type="journal article" date="2015" name="Nature">
        <title>Complex archaea that bridge the gap between prokaryotes and eukaryotes.</title>
        <authorList>
            <person name="Spang A."/>
            <person name="Saw J.H."/>
            <person name="Jorgensen S.L."/>
            <person name="Zaremba-Niedzwiedzka K."/>
            <person name="Martijn J."/>
            <person name="Lind A.E."/>
            <person name="van Eijk R."/>
            <person name="Schleper C."/>
            <person name="Guy L."/>
            <person name="Ettema T.J."/>
        </authorList>
    </citation>
    <scope>NUCLEOTIDE SEQUENCE</scope>
</reference>
<dbReference type="CDD" id="cd16385">
    <property type="entry name" value="IcmL"/>
    <property type="match status" value="1"/>
</dbReference>
<keyword evidence="1" id="KW-0472">Membrane</keyword>
<evidence type="ECO:0000313" key="2">
    <source>
        <dbReference type="EMBL" id="KKN58090.1"/>
    </source>
</evidence>
<proteinExistence type="predicted"/>
<name>A0A0F9RNE8_9ZZZZ</name>
<accession>A0A0F9RNE8</accession>
<keyword evidence="1" id="KW-1133">Transmembrane helix</keyword>
<dbReference type="InterPro" id="IPR021055">
    <property type="entry name" value="T4BSS_IcmL/DotI"/>
</dbReference>
<keyword evidence="1" id="KW-0812">Transmembrane</keyword>
<comment type="caution">
    <text evidence="2">The sequence shown here is derived from an EMBL/GenBank/DDBJ whole genome shotgun (WGS) entry which is preliminary data.</text>
</comment>
<organism evidence="2">
    <name type="scientific">marine sediment metagenome</name>
    <dbReference type="NCBI Taxonomy" id="412755"/>
    <lineage>
        <taxon>unclassified sequences</taxon>
        <taxon>metagenomes</taxon>
        <taxon>ecological metagenomes</taxon>
    </lineage>
</organism>
<protein>
    <recommendedName>
        <fullName evidence="3">Bacterial virulence protein VirB8 domain-containing protein</fullName>
    </recommendedName>
</protein>
<evidence type="ECO:0008006" key="3">
    <source>
        <dbReference type="Google" id="ProtNLM"/>
    </source>
</evidence>
<dbReference type="EMBL" id="LAZR01000777">
    <property type="protein sequence ID" value="KKN58090.1"/>
    <property type="molecule type" value="Genomic_DNA"/>
</dbReference>
<gene>
    <name evidence="2" type="ORF">LCGC14_0555610</name>
</gene>
<feature type="transmembrane region" description="Helical" evidence="1">
    <location>
        <begin position="49"/>
        <end position="67"/>
    </location>
</feature>
<dbReference type="Pfam" id="PF11393">
    <property type="entry name" value="T4BSS_DotI_IcmL"/>
    <property type="match status" value="1"/>
</dbReference>
<dbReference type="AlphaFoldDB" id="A0A0F9RNE8"/>
<sequence>MAKPNGGTKAKGNEGSVTLDDQVMSMTGLSGLIQKGLDAEREIKTKNRFILILLVALTICLVAITIMSGRETQVKLLGETTDGRIRSLPLLSNPIYTHSEVIAWSERCVKDIYRLSYVDWRTTIQNETLCLSDGSRSAFVNSLKEMGLLDKFTAENQGQLYAVPENTVIRSAGLSPTGYSQWIVDVPYKIVLDGRQRGQIDVVMSMKVRRVSLTWRETGLWVESYKITPKRG</sequence>
<evidence type="ECO:0000256" key="1">
    <source>
        <dbReference type="SAM" id="Phobius"/>
    </source>
</evidence>